<dbReference type="Proteomes" id="UP000008291">
    <property type="component" value="Chromosome"/>
</dbReference>
<keyword evidence="1" id="KW-0732">Signal</keyword>
<evidence type="ECO:0000313" key="2">
    <source>
        <dbReference type="EMBL" id="AAZ97682.1"/>
    </source>
</evidence>
<keyword evidence="3" id="KW-1185">Reference proteome</keyword>
<dbReference type="AlphaFoldDB" id="Q3SI51"/>
<dbReference type="Pfam" id="PF13852">
    <property type="entry name" value="DUF4197"/>
    <property type="match status" value="1"/>
</dbReference>
<dbReference type="eggNOG" id="ENOG502Z7PK">
    <property type="taxonomic scope" value="Bacteria"/>
</dbReference>
<organism evidence="2 3">
    <name type="scientific">Thiobacillus denitrificans (strain ATCC 25259 / T1)</name>
    <dbReference type="NCBI Taxonomy" id="292415"/>
    <lineage>
        <taxon>Bacteria</taxon>
        <taxon>Pseudomonadati</taxon>
        <taxon>Pseudomonadota</taxon>
        <taxon>Betaproteobacteria</taxon>
        <taxon>Nitrosomonadales</taxon>
        <taxon>Thiobacillaceae</taxon>
        <taxon>Thiobacillus</taxon>
    </lineage>
</organism>
<feature type="chain" id="PRO_5004228816" description="DUF4197 domain-containing protein" evidence="1">
    <location>
        <begin position="25"/>
        <end position="254"/>
    </location>
</feature>
<evidence type="ECO:0000313" key="3">
    <source>
        <dbReference type="Proteomes" id="UP000008291"/>
    </source>
</evidence>
<evidence type="ECO:0008006" key="4">
    <source>
        <dbReference type="Google" id="ProtNLM"/>
    </source>
</evidence>
<dbReference type="InterPro" id="IPR025245">
    <property type="entry name" value="DUF4197"/>
</dbReference>
<dbReference type="EMBL" id="CP000116">
    <property type="protein sequence ID" value="AAZ97682.1"/>
    <property type="molecule type" value="Genomic_DNA"/>
</dbReference>
<protein>
    <recommendedName>
        <fullName evidence="4">DUF4197 domain-containing protein</fullName>
    </recommendedName>
</protein>
<dbReference type="RefSeq" id="WP_011312241.1">
    <property type="nucleotide sequence ID" value="NC_007404.1"/>
</dbReference>
<sequence>MARAAFRPWIFAAAAVALSAPAHAVDWNELLRGVLGQPSGQTAATPSVDALSNAEVNAGLKEALTRGADAAVAQLGRPDGFFGNPQLRIPLPPALQKAEKAMRLLGMGSQADALVLSMNRAAEAAVPAARGLLVDAVKQMTLEDAKGILTGGQTSATDFFRAKTETKLAERFQPVVKSTTDKIGLAQQYNRYAGMAQQFNLVDPAQATVEDYVTRQALDRLYTLIGEKEAALRANPLQAGSELLKKVFGAASGQ</sequence>
<proteinExistence type="predicted"/>
<accession>Q3SI51</accession>
<dbReference type="OrthoDB" id="5292580at2"/>
<feature type="signal peptide" evidence="1">
    <location>
        <begin position="1"/>
        <end position="24"/>
    </location>
</feature>
<dbReference type="HOGENOM" id="CLU_085032_0_0_4"/>
<reference evidence="2 3" key="1">
    <citation type="journal article" date="2006" name="J. Bacteriol.">
        <title>The genome sequence of the obligately chemolithoautotrophic, facultatively anaerobic bacterium Thiobacillus denitrificans.</title>
        <authorList>
            <person name="Beller H.R."/>
            <person name="Chain P.S."/>
            <person name="Letain T.E."/>
            <person name="Chakicherla A."/>
            <person name="Larimer F.W."/>
            <person name="Richardson P.M."/>
            <person name="Coleman M.A."/>
            <person name="Wood A.P."/>
            <person name="Kelly D.P."/>
        </authorList>
    </citation>
    <scope>NUCLEOTIDE SEQUENCE [LARGE SCALE GENOMIC DNA]</scope>
    <source>
        <strain evidence="2 3">ATCC 25259</strain>
    </source>
</reference>
<gene>
    <name evidence="2" type="ordered locus">Tbd_1729</name>
</gene>
<dbReference type="STRING" id="292415.Tbd_1729"/>
<evidence type="ECO:0000256" key="1">
    <source>
        <dbReference type="SAM" id="SignalP"/>
    </source>
</evidence>
<name>Q3SI51_THIDA</name>
<dbReference type="KEGG" id="tbd:Tbd_1729"/>